<organism evidence="2 3">
    <name type="scientific">Blastopirellula marina</name>
    <dbReference type="NCBI Taxonomy" id="124"/>
    <lineage>
        <taxon>Bacteria</taxon>
        <taxon>Pseudomonadati</taxon>
        <taxon>Planctomycetota</taxon>
        <taxon>Planctomycetia</taxon>
        <taxon>Pirellulales</taxon>
        <taxon>Pirellulaceae</taxon>
        <taxon>Blastopirellula</taxon>
    </lineage>
</organism>
<keyword evidence="1" id="KW-0812">Transmembrane</keyword>
<dbReference type="Gene3D" id="3.30.700.10">
    <property type="entry name" value="Glycoprotein, Type 4 Pilin"/>
    <property type="match status" value="1"/>
</dbReference>
<dbReference type="Pfam" id="PF07963">
    <property type="entry name" value="N_methyl"/>
    <property type="match status" value="1"/>
</dbReference>
<comment type="caution">
    <text evidence="2">The sequence shown here is derived from an EMBL/GenBank/DDBJ whole genome shotgun (WGS) entry which is preliminary data.</text>
</comment>
<dbReference type="SUPFAM" id="SSF54523">
    <property type="entry name" value="Pili subunits"/>
    <property type="match status" value="1"/>
</dbReference>
<protein>
    <recommendedName>
        <fullName evidence="4">Type II secretion system protein</fullName>
    </recommendedName>
</protein>
<dbReference type="AlphaFoldDB" id="A0A2S8FC17"/>
<reference evidence="2 3" key="1">
    <citation type="submission" date="2018-02" db="EMBL/GenBank/DDBJ databases">
        <title>Comparative genomes isolates from brazilian mangrove.</title>
        <authorList>
            <person name="Araujo J.E."/>
            <person name="Taketani R.G."/>
            <person name="Silva M.C.P."/>
            <person name="Loureco M.V."/>
            <person name="Andreote F.D."/>
        </authorList>
    </citation>
    <scope>NUCLEOTIDE SEQUENCE [LARGE SCALE GENOMIC DNA]</scope>
    <source>
        <strain evidence="2 3">Hex-1 MGV</strain>
    </source>
</reference>
<evidence type="ECO:0000313" key="2">
    <source>
        <dbReference type="EMBL" id="PQO29682.1"/>
    </source>
</evidence>
<dbReference type="InterPro" id="IPR045584">
    <property type="entry name" value="Pilin-like"/>
</dbReference>
<dbReference type="InterPro" id="IPR012902">
    <property type="entry name" value="N_methyl_site"/>
</dbReference>
<dbReference type="Proteomes" id="UP000238322">
    <property type="component" value="Unassembled WGS sequence"/>
</dbReference>
<evidence type="ECO:0008006" key="4">
    <source>
        <dbReference type="Google" id="ProtNLM"/>
    </source>
</evidence>
<evidence type="ECO:0000256" key="1">
    <source>
        <dbReference type="SAM" id="Phobius"/>
    </source>
</evidence>
<sequence length="328" mass="36130">MGGLYMHSTARQTGRRPNRPAFTLIELLVVMGVLALMSSMVLVGLASAAEQARVTRTRGQIQKIHELIMTRWDEYRYRRVEAIKTGNVRARQGARLDKIRELMRMEMPDRISDVTDPAVSLNGTPSLQARYQRAVTRRTGAANYTAALSTWTLDNESSECLYMILESIQDGETNGLDYFKPSEIGDTDGDGLPEILDAWGKPILFVRWPYGFPVIATTGPTRNALSNLNDVSSPDPFDPLSVRGGKVEISASPLVFDHFLIYPLVFSAGPNEIYNIVTDIGVNYSSTMPPNNPYVDVSGSRVGQIFDASGNELDNISNHALVISGNAN</sequence>
<evidence type="ECO:0000313" key="3">
    <source>
        <dbReference type="Proteomes" id="UP000238322"/>
    </source>
</evidence>
<keyword evidence="1" id="KW-0472">Membrane</keyword>
<keyword evidence="1" id="KW-1133">Transmembrane helix</keyword>
<name>A0A2S8FC17_9BACT</name>
<feature type="transmembrane region" description="Helical" evidence="1">
    <location>
        <begin position="21"/>
        <end position="46"/>
    </location>
</feature>
<accession>A0A2S8FC17</accession>
<dbReference type="NCBIfam" id="TIGR02532">
    <property type="entry name" value="IV_pilin_GFxxxE"/>
    <property type="match status" value="1"/>
</dbReference>
<gene>
    <name evidence="2" type="ORF">C5Y83_26905</name>
</gene>
<dbReference type="EMBL" id="PUHY01000015">
    <property type="protein sequence ID" value="PQO29682.1"/>
    <property type="molecule type" value="Genomic_DNA"/>
</dbReference>
<proteinExistence type="predicted"/>